<keyword evidence="2 5" id="KW-0238">DNA-binding</keyword>
<dbReference type="GO" id="GO:0003700">
    <property type="term" value="F:DNA-binding transcription factor activity"/>
    <property type="evidence" value="ECO:0007669"/>
    <property type="project" value="InterPro"/>
</dbReference>
<dbReference type="PANTHER" id="PTHR43280">
    <property type="entry name" value="ARAC-FAMILY TRANSCRIPTIONAL REGULATOR"/>
    <property type="match status" value="1"/>
</dbReference>
<dbReference type="PROSITE" id="PS01124">
    <property type="entry name" value="HTH_ARAC_FAMILY_2"/>
    <property type="match status" value="1"/>
</dbReference>
<evidence type="ECO:0000256" key="2">
    <source>
        <dbReference type="ARBA" id="ARBA00023125"/>
    </source>
</evidence>
<keyword evidence="3" id="KW-0804">Transcription</keyword>
<dbReference type="Gene3D" id="1.10.10.60">
    <property type="entry name" value="Homeodomain-like"/>
    <property type="match status" value="1"/>
</dbReference>
<dbReference type="Pfam" id="PF20240">
    <property type="entry name" value="DUF6597"/>
    <property type="match status" value="1"/>
</dbReference>
<evidence type="ECO:0000313" key="6">
    <source>
        <dbReference type="Proteomes" id="UP001185092"/>
    </source>
</evidence>
<dbReference type="InterPro" id="IPR018060">
    <property type="entry name" value="HTH_AraC"/>
</dbReference>
<evidence type="ECO:0000256" key="1">
    <source>
        <dbReference type="ARBA" id="ARBA00023015"/>
    </source>
</evidence>
<organism evidence="5 6">
    <name type="scientific">Aureibacter tunicatorum</name>
    <dbReference type="NCBI Taxonomy" id="866807"/>
    <lineage>
        <taxon>Bacteria</taxon>
        <taxon>Pseudomonadati</taxon>
        <taxon>Bacteroidota</taxon>
        <taxon>Cytophagia</taxon>
        <taxon>Cytophagales</taxon>
        <taxon>Persicobacteraceae</taxon>
        <taxon>Aureibacter</taxon>
    </lineage>
</organism>
<feature type="domain" description="HTH araC/xylS-type" evidence="4">
    <location>
        <begin position="149"/>
        <end position="248"/>
    </location>
</feature>
<dbReference type="EMBL" id="JAVDQD010000006">
    <property type="protein sequence ID" value="MDR6241082.1"/>
    <property type="molecule type" value="Genomic_DNA"/>
</dbReference>
<dbReference type="RefSeq" id="WP_309941600.1">
    <property type="nucleotide sequence ID" value="NZ_AP025305.1"/>
</dbReference>
<evidence type="ECO:0000313" key="5">
    <source>
        <dbReference type="EMBL" id="MDR6241082.1"/>
    </source>
</evidence>
<keyword evidence="1" id="KW-0805">Transcription regulation</keyword>
<dbReference type="PANTHER" id="PTHR43280:SF2">
    <property type="entry name" value="HTH-TYPE TRANSCRIPTIONAL REGULATOR EXSA"/>
    <property type="match status" value="1"/>
</dbReference>
<dbReference type="SUPFAM" id="SSF46689">
    <property type="entry name" value="Homeodomain-like"/>
    <property type="match status" value="1"/>
</dbReference>
<evidence type="ECO:0000256" key="3">
    <source>
        <dbReference type="ARBA" id="ARBA00023163"/>
    </source>
</evidence>
<keyword evidence="6" id="KW-1185">Reference proteome</keyword>
<comment type="caution">
    <text evidence="5">The sequence shown here is derived from an EMBL/GenBank/DDBJ whole genome shotgun (WGS) entry which is preliminary data.</text>
</comment>
<dbReference type="InterPro" id="IPR009057">
    <property type="entry name" value="Homeodomain-like_sf"/>
</dbReference>
<sequence>MIIEKTYQPRFPLNQYVDLIWVGKASKLETSSSHHAALFTELIFNYGDTFQVEGQNVENLVSNNGHQILSGLKTQPFQTTLSGTYGNVGLILKPFCYGMLSHKLGSKAMEYISELLFEQLFMPSAPNIDKVEKSLLELFEKSPLDNDLDKFEKYISKNILEKGSLKDFNMSLSISQKSFIQKFKKHFVLTPHEYVKLKQVNYAIQLLQNSHSEKLINIGLDAGFYDQSHFIRVFKKFCGATPRQFLKR</sequence>
<dbReference type="Pfam" id="PF12833">
    <property type="entry name" value="HTH_18"/>
    <property type="match status" value="1"/>
</dbReference>
<dbReference type="InterPro" id="IPR046532">
    <property type="entry name" value="DUF6597"/>
</dbReference>
<dbReference type="PROSITE" id="PS00041">
    <property type="entry name" value="HTH_ARAC_FAMILY_1"/>
    <property type="match status" value="1"/>
</dbReference>
<protein>
    <submittedName>
        <fullName evidence="5">AraC-like DNA-binding protein</fullName>
    </submittedName>
</protein>
<dbReference type="AlphaFoldDB" id="A0AAE3XQ51"/>
<gene>
    <name evidence="5" type="ORF">HNQ88_004158</name>
</gene>
<proteinExistence type="predicted"/>
<accession>A0AAE3XQ51</accession>
<dbReference type="SMART" id="SM00342">
    <property type="entry name" value="HTH_ARAC"/>
    <property type="match status" value="1"/>
</dbReference>
<reference evidence="5" key="1">
    <citation type="submission" date="2023-07" db="EMBL/GenBank/DDBJ databases">
        <title>Genomic Encyclopedia of Type Strains, Phase IV (KMG-IV): sequencing the most valuable type-strain genomes for metagenomic binning, comparative biology and taxonomic classification.</title>
        <authorList>
            <person name="Goeker M."/>
        </authorList>
    </citation>
    <scope>NUCLEOTIDE SEQUENCE</scope>
    <source>
        <strain evidence="5">DSM 26174</strain>
    </source>
</reference>
<dbReference type="GO" id="GO:0043565">
    <property type="term" value="F:sequence-specific DNA binding"/>
    <property type="evidence" value="ECO:0007669"/>
    <property type="project" value="InterPro"/>
</dbReference>
<evidence type="ECO:0000259" key="4">
    <source>
        <dbReference type="PROSITE" id="PS01124"/>
    </source>
</evidence>
<dbReference type="InterPro" id="IPR018062">
    <property type="entry name" value="HTH_AraC-typ_CS"/>
</dbReference>
<dbReference type="Proteomes" id="UP001185092">
    <property type="component" value="Unassembled WGS sequence"/>
</dbReference>
<name>A0AAE3XQ51_9BACT</name>